<gene>
    <name evidence="1" type="ORF">L207DRAFT_571488</name>
</gene>
<name>A0A2J6R431_HYAVF</name>
<evidence type="ECO:0000313" key="2">
    <source>
        <dbReference type="Proteomes" id="UP000235786"/>
    </source>
</evidence>
<dbReference type="AlphaFoldDB" id="A0A2J6R431"/>
<sequence>MSGHNQELILLVSSTTRERPNAKRQTACHRARLLIRGIRQYQAAIAADPTLIARMEQALVDRVNAVYEAAAPGAIVYGAGEEGARAALLAGGLSITLLDEAGGAGRAGGGVEGVRAGAGAVSGGGFAVVERGGGSAGPSVRREDRIIIPAFFPSVGAAVRPALVQHLGGPRHMYVAFVRAFAAANYPGVDASVVLGCLREEFSNLNLPDLD</sequence>
<dbReference type="EMBL" id="KZ613956">
    <property type="protein sequence ID" value="PMD33284.1"/>
    <property type="molecule type" value="Genomic_DNA"/>
</dbReference>
<dbReference type="OrthoDB" id="10637126at2759"/>
<proteinExistence type="predicted"/>
<reference evidence="1 2" key="1">
    <citation type="submission" date="2016-04" db="EMBL/GenBank/DDBJ databases">
        <title>A degradative enzymes factory behind the ericoid mycorrhizal symbiosis.</title>
        <authorList>
            <consortium name="DOE Joint Genome Institute"/>
            <person name="Martino E."/>
            <person name="Morin E."/>
            <person name="Grelet G."/>
            <person name="Kuo A."/>
            <person name="Kohler A."/>
            <person name="Daghino S."/>
            <person name="Barry K."/>
            <person name="Choi C."/>
            <person name="Cichocki N."/>
            <person name="Clum A."/>
            <person name="Copeland A."/>
            <person name="Hainaut M."/>
            <person name="Haridas S."/>
            <person name="Labutti K."/>
            <person name="Lindquist E."/>
            <person name="Lipzen A."/>
            <person name="Khouja H.-R."/>
            <person name="Murat C."/>
            <person name="Ohm R."/>
            <person name="Olson A."/>
            <person name="Spatafora J."/>
            <person name="Veneault-Fourrey C."/>
            <person name="Henrissat B."/>
            <person name="Grigoriev I."/>
            <person name="Martin F."/>
            <person name="Perotto S."/>
        </authorList>
    </citation>
    <scope>NUCLEOTIDE SEQUENCE [LARGE SCALE GENOMIC DNA]</scope>
    <source>
        <strain evidence="1 2">F</strain>
    </source>
</reference>
<accession>A0A2J6R431</accession>
<protein>
    <submittedName>
        <fullName evidence="1">Uncharacterized protein</fullName>
    </submittedName>
</protein>
<organism evidence="1 2">
    <name type="scientific">Hyaloscypha variabilis (strain UAMH 11265 / GT02V1 / F)</name>
    <name type="common">Meliniomyces variabilis</name>
    <dbReference type="NCBI Taxonomy" id="1149755"/>
    <lineage>
        <taxon>Eukaryota</taxon>
        <taxon>Fungi</taxon>
        <taxon>Dikarya</taxon>
        <taxon>Ascomycota</taxon>
        <taxon>Pezizomycotina</taxon>
        <taxon>Leotiomycetes</taxon>
        <taxon>Helotiales</taxon>
        <taxon>Hyaloscyphaceae</taxon>
        <taxon>Hyaloscypha</taxon>
        <taxon>Hyaloscypha variabilis</taxon>
    </lineage>
</organism>
<dbReference type="Proteomes" id="UP000235786">
    <property type="component" value="Unassembled WGS sequence"/>
</dbReference>
<keyword evidence="2" id="KW-1185">Reference proteome</keyword>
<evidence type="ECO:0000313" key="1">
    <source>
        <dbReference type="EMBL" id="PMD33284.1"/>
    </source>
</evidence>